<evidence type="ECO:0000256" key="1">
    <source>
        <dbReference type="ARBA" id="ARBA00023239"/>
    </source>
</evidence>
<dbReference type="GO" id="GO:0070626">
    <property type="term" value="F:(S)-2-(5-amino-1-(5-phospho-D-ribosyl)imidazole-4-carboxamido) succinate lyase (fumarate-forming) activity"/>
    <property type="evidence" value="ECO:0007669"/>
    <property type="project" value="TreeGrafter"/>
</dbReference>
<dbReference type="PANTHER" id="PTHR43172:SF1">
    <property type="entry name" value="ADENYLOSUCCINATE LYASE"/>
    <property type="match status" value="1"/>
</dbReference>
<dbReference type="AlphaFoldDB" id="A0A5Q4C4K6"/>
<dbReference type="Gene3D" id="1.10.275.60">
    <property type="match status" value="1"/>
</dbReference>
<dbReference type="OrthoDB" id="406045at2759"/>
<sequence>MKARLKVTGEDYEVVRVEEKCSRHLSLEQHIHTFDAAAPATVGSVHYGATTSSFSLTMPKSILVRDVLEPLTKKTTKVYFQLRLFGTQVEGWVLETSILITAGKRAVKWAQDAMLDPRSMEQVRSELKFRGARGTTGTQASFPGDFSRRLDKV</sequence>
<protein>
    <submittedName>
        <fullName evidence="3">Adenylosuccinate lyase</fullName>
    </submittedName>
</protein>
<proteinExistence type="predicted"/>
<keyword evidence="4" id="KW-1185">Reference proteome</keyword>
<dbReference type="PANTHER" id="PTHR43172">
    <property type="entry name" value="ADENYLOSUCCINATE LYASE"/>
    <property type="match status" value="1"/>
</dbReference>
<keyword evidence="1 3" id="KW-0456">Lyase</keyword>
<dbReference type="SUPFAM" id="SSF48557">
    <property type="entry name" value="L-aspartase-like"/>
    <property type="match status" value="1"/>
</dbReference>
<dbReference type="InterPro" id="IPR008948">
    <property type="entry name" value="L-Aspartase-like"/>
</dbReference>
<evidence type="ECO:0000313" key="4">
    <source>
        <dbReference type="Proteomes" id="UP000326340"/>
    </source>
</evidence>
<feature type="region of interest" description="Disordered" evidence="2">
    <location>
        <begin position="130"/>
        <end position="153"/>
    </location>
</feature>
<dbReference type="GO" id="GO:0005829">
    <property type="term" value="C:cytosol"/>
    <property type="evidence" value="ECO:0007669"/>
    <property type="project" value="TreeGrafter"/>
</dbReference>
<organism evidence="3 4">
    <name type="scientific">Colletotrichum shisoi</name>
    <dbReference type="NCBI Taxonomy" id="2078593"/>
    <lineage>
        <taxon>Eukaryota</taxon>
        <taxon>Fungi</taxon>
        <taxon>Dikarya</taxon>
        <taxon>Ascomycota</taxon>
        <taxon>Pezizomycotina</taxon>
        <taxon>Sordariomycetes</taxon>
        <taxon>Hypocreomycetidae</taxon>
        <taxon>Glomerellales</taxon>
        <taxon>Glomerellaceae</taxon>
        <taxon>Colletotrichum</taxon>
        <taxon>Colletotrichum destructivum species complex</taxon>
    </lineage>
</organism>
<evidence type="ECO:0000313" key="3">
    <source>
        <dbReference type="EMBL" id="TQN74278.1"/>
    </source>
</evidence>
<reference evidence="3 4" key="1">
    <citation type="journal article" date="2019" name="Sci. Rep.">
        <title>Colletotrichum shisoi sp. nov., an anthracnose pathogen of Perilla frutescens in Japan: molecular phylogenetic, morphological and genomic evidence.</title>
        <authorList>
            <person name="Gan P."/>
            <person name="Tsushima A."/>
            <person name="Hiroyama R."/>
            <person name="Narusaka M."/>
            <person name="Takano Y."/>
            <person name="Narusaka Y."/>
            <person name="Kawaradani M."/>
            <person name="Damm U."/>
            <person name="Shirasu K."/>
        </authorList>
    </citation>
    <scope>NUCLEOTIDE SEQUENCE [LARGE SCALE GENOMIC DNA]</scope>
    <source>
        <strain evidence="3 4">PG-2018a</strain>
    </source>
</reference>
<dbReference type="EMBL" id="PUHP01000045">
    <property type="protein sequence ID" value="TQN74278.1"/>
    <property type="molecule type" value="Genomic_DNA"/>
</dbReference>
<name>A0A5Q4C4K6_9PEZI</name>
<dbReference type="GO" id="GO:0044208">
    <property type="term" value="P:'de novo' AMP biosynthetic process"/>
    <property type="evidence" value="ECO:0007669"/>
    <property type="project" value="TreeGrafter"/>
</dbReference>
<accession>A0A5Q4C4K6</accession>
<evidence type="ECO:0000256" key="2">
    <source>
        <dbReference type="SAM" id="MobiDB-lite"/>
    </source>
</evidence>
<dbReference type="Gene3D" id="1.20.200.10">
    <property type="entry name" value="Fumarase/aspartase (Central domain)"/>
    <property type="match status" value="1"/>
</dbReference>
<gene>
    <name evidence="3" type="primary">ADE13-1</name>
    <name evidence="3" type="ORF">CSHISOI_01186</name>
</gene>
<dbReference type="Proteomes" id="UP000326340">
    <property type="component" value="Unassembled WGS sequence"/>
</dbReference>
<dbReference type="GO" id="GO:0004018">
    <property type="term" value="F:N6-(1,2-dicarboxyethyl)AMP AMP-lyase (fumarate-forming) activity"/>
    <property type="evidence" value="ECO:0007669"/>
    <property type="project" value="TreeGrafter"/>
</dbReference>
<comment type="caution">
    <text evidence="3">The sequence shown here is derived from an EMBL/GenBank/DDBJ whole genome shotgun (WGS) entry which is preliminary data.</text>
</comment>